<gene>
    <name evidence="1" type="ORF">MM415B02637_0003</name>
</gene>
<accession>A0A6M3L3F4</accession>
<evidence type="ECO:0000313" key="1">
    <source>
        <dbReference type="EMBL" id="QJA88950.1"/>
    </source>
</evidence>
<organism evidence="1">
    <name type="scientific">viral metagenome</name>
    <dbReference type="NCBI Taxonomy" id="1070528"/>
    <lineage>
        <taxon>unclassified sequences</taxon>
        <taxon>metagenomes</taxon>
        <taxon>organismal metagenomes</taxon>
    </lineage>
</organism>
<protein>
    <submittedName>
        <fullName evidence="1">Uncharacterized protein</fullName>
    </submittedName>
</protein>
<sequence length="67" mass="7710">MKTFRVQQTKLLIETWDSVEAESVEEAKKIADVRVPDGVRMVDCKMCRVGIKHPHSEVLRIKMEKGV</sequence>
<dbReference type="AlphaFoldDB" id="A0A6M3L3F4"/>
<dbReference type="EMBL" id="MT142814">
    <property type="protein sequence ID" value="QJA88950.1"/>
    <property type="molecule type" value="Genomic_DNA"/>
</dbReference>
<reference evidence="1" key="1">
    <citation type="submission" date="2020-03" db="EMBL/GenBank/DDBJ databases">
        <title>The deep terrestrial virosphere.</title>
        <authorList>
            <person name="Holmfeldt K."/>
            <person name="Nilsson E."/>
            <person name="Simone D."/>
            <person name="Lopez-Fernandez M."/>
            <person name="Wu X."/>
            <person name="de Brujin I."/>
            <person name="Lundin D."/>
            <person name="Andersson A."/>
            <person name="Bertilsson S."/>
            <person name="Dopson M."/>
        </authorList>
    </citation>
    <scope>NUCLEOTIDE SEQUENCE</scope>
    <source>
        <strain evidence="1">MM415B02637</strain>
    </source>
</reference>
<name>A0A6M3L3F4_9ZZZZ</name>
<proteinExistence type="predicted"/>